<dbReference type="PANTHER" id="PTHR33116">
    <property type="entry name" value="REVERSE TRANSCRIPTASE ZINC-BINDING DOMAIN-CONTAINING PROTEIN-RELATED-RELATED"/>
    <property type="match status" value="1"/>
</dbReference>
<protein>
    <recommendedName>
        <fullName evidence="3">Reverse transcriptase</fullName>
    </recommendedName>
</protein>
<dbReference type="Proteomes" id="UP001234989">
    <property type="component" value="Chromosome 8"/>
</dbReference>
<dbReference type="EMBL" id="CP133619">
    <property type="protein sequence ID" value="WMV41850.1"/>
    <property type="molecule type" value="Genomic_DNA"/>
</dbReference>
<dbReference type="AlphaFoldDB" id="A0AAF0U9Y5"/>
<organism evidence="1 2">
    <name type="scientific">Solanum verrucosum</name>
    <dbReference type="NCBI Taxonomy" id="315347"/>
    <lineage>
        <taxon>Eukaryota</taxon>
        <taxon>Viridiplantae</taxon>
        <taxon>Streptophyta</taxon>
        <taxon>Embryophyta</taxon>
        <taxon>Tracheophyta</taxon>
        <taxon>Spermatophyta</taxon>
        <taxon>Magnoliopsida</taxon>
        <taxon>eudicotyledons</taxon>
        <taxon>Gunneridae</taxon>
        <taxon>Pentapetalae</taxon>
        <taxon>asterids</taxon>
        <taxon>lamiids</taxon>
        <taxon>Solanales</taxon>
        <taxon>Solanaceae</taxon>
        <taxon>Solanoideae</taxon>
        <taxon>Solaneae</taxon>
        <taxon>Solanum</taxon>
    </lineage>
</organism>
<evidence type="ECO:0000313" key="1">
    <source>
        <dbReference type="EMBL" id="WMV41850.1"/>
    </source>
</evidence>
<name>A0AAF0U9Y5_SOLVR</name>
<evidence type="ECO:0000313" key="2">
    <source>
        <dbReference type="Proteomes" id="UP001234989"/>
    </source>
</evidence>
<proteinExistence type="predicted"/>
<gene>
    <name evidence="1" type="ORF">MTR67_035235</name>
</gene>
<keyword evidence="2" id="KW-1185">Reference proteome</keyword>
<dbReference type="PANTHER" id="PTHR33116:SF82">
    <property type="entry name" value="RNASE H FAMILY PROTEIN"/>
    <property type="match status" value="1"/>
</dbReference>
<accession>A0AAF0U9Y5</accession>
<evidence type="ECO:0008006" key="3">
    <source>
        <dbReference type="Google" id="ProtNLM"/>
    </source>
</evidence>
<sequence length="341" mass="38133">MSLDEKELFANSGPPLFGMNHKLLSGQRGIKDEYKDHLTLNSVLNPLQPTGLVTESLSNKEIREDTSYKECVEDLSSDIMIEDPRPSLSDDELIRGQKSILPKIKTGDISTRINGPWGVVGDFNVIIDAEVKIGGRPYSVIYKMEDNAPGPDGLTDDTIIFSNGNKASLQLILKTLESYENVSGQLINKNKSPYSLAPKAPQRTIRRIGRILDMEFENLSLKYLGFPIYFGRKTQDIFSNMMNKVINRIKGWNLKFLSTGNDEGGEHHWISWENLCFPYNEGGMTSRLESLSTYFAPVNMLKGFDNLLLGIYASTLKALILDNSCTKPGTSKDITPLQPML</sequence>
<reference evidence="1" key="1">
    <citation type="submission" date="2023-08" db="EMBL/GenBank/DDBJ databases">
        <title>A de novo genome assembly of Solanum verrucosum Schlechtendal, a Mexican diploid species geographically isolated from the other diploid A-genome species in potato relatives.</title>
        <authorList>
            <person name="Hosaka K."/>
        </authorList>
    </citation>
    <scope>NUCLEOTIDE SEQUENCE</scope>
    <source>
        <tissue evidence="1">Young leaves</tissue>
    </source>
</reference>